<dbReference type="Proteomes" id="UP001272242">
    <property type="component" value="Unassembled WGS sequence"/>
</dbReference>
<feature type="chain" id="PRO_5045175687" evidence="1">
    <location>
        <begin position="24"/>
        <end position="203"/>
    </location>
</feature>
<evidence type="ECO:0000313" key="4">
    <source>
        <dbReference type="Proteomes" id="UP001272242"/>
    </source>
</evidence>
<dbReference type="RefSeq" id="WP_320688566.1">
    <property type="nucleotide sequence ID" value="NZ_JAXBLV010000211.1"/>
</dbReference>
<name>A0ABU5F7D9_9BACT</name>
<gene>
    <name evidence="3" type="ORF">R5W23_003705</name>
</gene>
<feature type="domain" description="Ice-binding protein C-terminal" evidence="2">
    <location>
        <begin position="160"/>
        <end position="184"/>
    </location>
</feature>
<dbReference type="NCBIfam" id="TIGR02595">
    <property type="entry name" value="PEP_CTERM"/>
    <property type="match status" value="1"/>
</dbReference>
<dbReference type="Pfam" id="PF07589">
    <property type="entry name" value="PEP-CTERM"/>
    <property type="match status" value="1"/>
</dbReference>
<sequence>MLRTFRAALAVAALTCAPALAHAGPVQWGYRAEAPDGTVLREMRGLTELNWSDFFLPDPKLHGNPIPDPDANSYHYTDTWRSASTVTITDERSGCSGSLPLYLDFVQEYVIAPGGERELIYEGYESNLWPNASTFTLGGNTYRVRAPGGELHVDVTPGVTTPEPGSLALAGFGLAAVFARRLRRVRVPRGGTATVLCASAGSR</sequence>
<evidence type="ECO:0000256" key="1">
    <source>
        <dbReference type="SAM" id="SignalP"/>
    </source>
</evidence>
<keyword evidence="1" id="KW-0732">Signal</keyword>
<proteinExistence type="predicted"/>
<evidence type="ECO:0000313" key="3">
    <source>
        <dbReference type="EMBL" id="MDY3562243.1"/>
    </source>
</evidence>
<organism evidence="3 4">
    <name type="scientific">Gemmata algarum</name>
    <dbReference type="NCBI Taxonomy" id="2975278"/>
    <lineage>
        <taxon>Bacteria</taxon>
        <taxon>Pseudomonadati</taxon>
        <taxon>Planctomycetota</taxon>
        <taxon>Planctomycetia</taxon>
        <taxon>Gemmatales</taxon>
        <taxon>Gemmataceae</taxon>
        <taxon>Gemmata</taxon>
    </lineage>
</organism>
<feature type="signal peptide" evidence="1">
    <location>
        <begin position="1"/>
        <end position="23"/>
    </location>
</feature>
<comment type="caution">
    <text evidence="3">The sequence shown here is derived from an EMBL/GenBank/DDBJ whole genome shotgun (WGS) entry which is preliminary data.</text>
</comment>
<dbReference type="InterPro" id="IPR013424">
    <property type="entry name" value="Ice-binding_C"/>
</dbReference>
<evidence type="ECO:0000259" key="2">
    <source>
        <dbReference type="Pfam" id="PF07589"/>
    </source>
</evidence>
<keyword evidence="4" id="KW-1185">Reference proteome</keyword>
<protein>
    <submittedName>
        <fullName evidence="3">PEP-CTERM sorting domain-containing protein</fullName>
    </submittedName>
</protein>
<accession>A0ABU5F7D9</accession>
<reference evidence="4" key="1">
    <citation type="journal article" date="2023" name="Mar. Drugs">
        <title>Gemmata algarum, a Novel Planctomycete Isolated from an Algal Mat, Displays Antimicrobial Activity.</title>
        <authorList>
            <person name="Kumar G."/>
            <person name="Kallscheuer N."/>
            <person name="Kashif M."/>
            <person name="Ahamad S."/>
            <person name="Jagadeeshwari U."/>
            <person name="Pannikurungottu S."/>
            <person name="Haufschild T."/>
            <person name="Kabuu M."/>
            <person name="Sasikala C."/>
            <person name="Jogler C."/>
            <person name="Ramana C."/>
        </authorList>
    </citation>
    <scope>NUCLEOTIDE SEQUENCE [LARGE SCALE GENOMIC DNA]</scope>
    <source>
        <strain evidence="4">JC673</strain>
    </source>
</reference>
<dbReference type="EMBL" id="JAXBLV010000211">
    <property type="protein sequence ID" value="MDY3562243.1"/>
    <property type="molecule type" value="Genomic_DNA"/>
</dbReference>